<evidence type="ECO:0000259" key="6">
    <source>
        <dbReference type="PROSITE" id="PS50114"/>
    </source>
</evidence>
<dbReference type="SMART" id="SM00401">
    <property type="entry name" value="ZnF_GATA"/>
    <property type="match status" value="1"/>
</dbReference>
<keyword evidence="2 4" id="KW-0863">Zinc-finger</keyword>
<dbReference type="GO" id="GO:0008270">
    <property type="term" value="F:zinc ion binding"/>
    <property type="evidence" value="ECO:0007669"/>
    <property type="project" value="UniProtKB-KW"/>
</dbReference>
<protein>
    <submittedName>
        <fullName evidence="7">Blue light receptor</fullName>
    </submittedName>
</protein>
<feature type="region of interest" description="Disordered" evidence="5">
    <location>
        <begin position="163"/>
        <end position="197"/>
    </location>
</feature>
<dbReference type="OrthoDB" id="2162994at2759"/>
<evidence type="ECO:0000256" key="4">
    <source>
        <dbReference type="PROSITE-ProRule" id="PRU00094"/>
    </source>
</evidence>
<dbReference type="AlphaFoldDB" id="A0A367KCY7"/>
<keyword evidence="7" id="KW-0675">Receptor</keyword>
<feature type="domain" description="GATA-type" evidence="6">
    <location>
        <begin position="251"/>
        <end position="280"/>
    </location>
</feature>
<evidence type="ECO:0000256" key="2">
    <source>
        <dbReference type="ARBA" id="ARBA00022771"/>
    </source>
</evidence>
<keyword evidence="3" id="KW-0862">Zinc</keyword>
<accession>A0A367KCY7</accession>
<dbReference type="Proteomes" id="UP000253551">
    <property type="component" value="Unassembled WGS sequence"/>
</dbReference>
<reference evidence="7 8" key="1">
    <citation type="journal article" date="2018" name="G3 (Bethesda)">
        <title>Phylogenetic and Phylogenomic Definition of Rhizopus Species.</title>
        <authorList>
            <person name="Gryganskyi A.P."/>
            <person name="Golan J."/>
            <person name="Dolatabadi S."/>
            <person name="Mondo S."/>
            <person name="Robb S."/>
            <person name="Idnurm A."/>
            <person name="Muszewska A."/>
            <person name="Steczkiewicz K."/>
            <person name="Masonjones S."/>
            <person name="Liao H.L."/>
            <person name="Gajdeczka M.T."/>
            <person name="Anike F."/>
            <person name="Vuek A."/>
            <person name="Anishchenko I.M."/>
            <person name="Voigt K."/>
            <person name="de Hoog G.S."/>
            <person name="Smith M.E."/>
            <person name="Heitman J."/>
            <person name="Vilgalys R."/>
            <person name="Stajich J.E."/>
        </authorList>
    </citation>
    <scope>NUCLEOTIDE SEQUENCE [LARGE SCALE GENOMIC DNA]</scope>
    <source>
        <strain evidence="7 8">LSU 92-RS-03</strain>
    </source>
</reference>
<evidence type="ECO:0000256" key="5">
    <source>
        <dbReference type="SAM" id="MobiDB-lite"/>
    </source>
</evidence>
<dbReference type="GO" id="GO:0043565">
    <property type="term" value="F:sequence-specific DNA binding"/>
    <property type="evidence" value="ECO:0007669"/>
    <property type="project" value="InterPro"/>
</dbReference>
<name>A0A367KCY7_RHIST</name>
<evidence type="ECO:0000313" key="8">
    <source>
        <dbReference type="Proteomes" id="UP000253551"/>
    </source>
</evidence>
<dbReference type="Pfam" id="PF00320">
    <property type="entry name" value="GATA"/>
    <property type="match status" value="1"/>
</dbReference>
<keyword evidence="8" id="KW-1185">Reference proteome</keyword>
<dbReference type="PANTHER" id="PTHR45658">
    <property type="entry name" value="GATA TRANSCRIPTION FACTOR"/>
    <property type="match status" value="1"/>
</dbReference>
<organism evidence="7 8">
    <name type="scientific">Rhizopus stolonifer</name>
    <name type="common">Rhizopus nigricans</name>
    <dbReference type="NCBI Taxonomy" id="4846"/>
    <lineage>
        <taxon>Eukaryota</taxon>
        <taxon>Fungi</taxon>
        <taxon>Fungi incertae sedis</taxon>
        <taxon>Mucoromycota</taxon>
        <taxon>Mucoromycotina</taxon>
        <taxon>Mucoromycetes</taxon>
        <taxon>Mucorales</taxon>
        <taxon>Mucorineae</taxon>
        <taxon>Rhizopodaceae</taxon>
        <taxon>Rhizopus</taxon>
    </lineage>
</organism>
<dbReference type="GO" id="GO:0006355">
    <property type="term" value="P:regulation of DNA-templated transcription"/>
    <property type="evidence" value="ECO:0007669"/>
    <property type="project" value="InterPro"/>
</dbReference>
<comment type="caution">
    <text evidence="7">The sequence shown here is derived from an EMBL/GenBank/DDBJ whole genome shotgun (WGS) entry which is preliminary data.</text>
</comment>
<feature type="compositionally biased region" description="Low complexity" evidence="5">
    <location>
        <begin position="175"/>
        <end position="190"/>
    </location>
</feature>
<proteinExistence type="predicted"/>
<feature type="non-terminal residue" evidence="7">
    <location>
        <position position="1"/>
    </location>
</feature>
<evidence type="ECO:0000256" key="1">
    <source>
        <dbReference type="ARBA" id="ARBA00022723"/>
    </source>
</evidence>
<keyword evidence="1" id="KW-0479">Metal-binding</keyword>
<dbReference type="SUPFAM" id="SSF57716">
    <property type="entry name" value="Glucocorticoid receptor-like (DNA-binding domain)"/>
    <property type="match status" value="1"/>
</dbReference>
<evidence type="ECO:0000313" key="7">
    <source>
        <dbReference type="EMBL" id="RCH99681.1"/>
    </source>
</evidence>
<sequence length="280" mass="31644">DNLFTWPQYDDQSTSLIQAVESLAKNMPLCEFKSCSSVDNTFPVDNHTKVHLTDGIINCTHHFYASKKMDFNNETCFFERIVIPYGPVVFEAFQIRIAPSSPLPPYPSSYSYINNLIPDPVIAWPKELETQPLTQSSLPYFLRPSHSSNTTSHHNLDFMQEDRTNKSPSLPFITSSTSQPSSSSVSSSSSGPPPSLFQKFRLHQTEKTKSIEKKRRLVEQHTLQHSMSRISDMIPNKFNKASEAVNTIKICARCHTNSSPEWRRGPDGNKTLCNACGLRN</sequence>
<dbReference type="EMBL" id="PJQM01001924">
    <property type="protein sequence ID" value="RCH99681.1"/>
    <property type="molecule type" value="Genomic_DNA"/>
</dbReference>
<evidence type="ECO:0000256" key="3">
    <source>
        <dbReference type="ARBA" id="ARBA00022833"/>
    </source>
</evidence>
<dbReference type="InterPro" id="IPR051140">
    <property type="entry name" value="GATA_TF"/>
</dbReference>
<dbReference type="PROSITE" id="PS50114">
    <property type="entry name" value="GATA_ZN_FINGER_2"/>
    <property type="match status" value="1"/>
</dbReference>
<dbReference type="Gene3D" id="3.30.50.10">
    <property type="entry name" value="Erythroid Transcription Factor GATA-1, subunit A"/>
    <property type="match status" value="1"/>
</dbReference>
<dbReference type="STRING" id="4846.A0A367KCY7"/>
<dbReference type="InterPro" id="IPR013088">
    <property type="entry name" value="Znf_NHR/GATA"/>
</dbReference>
<dbReference type="CDD" id="cd00202">
    <property type="entry name" value="ZnF_GATA"/>
    <property type="match status" value="1"/>
</dbReference>
<gene>
    <name evidence="7" type="primary">WC1_5</name>
    <name evidence="7" type="ORF">CU098_005642</name>
</gene>
<dbReference type="InterPro" id="IPR000679">
    <property type="entry name" value="Znf_GATA"/>
</dbReference>